<dbReference type="SUPFAM" id="SSF47819">
    <property type="entry name" value="HRDC-like"/>
    <property type="match status" value="2"/>
</dbReference>
<dbReference type="EMBL" id="JAVRIE010000001">
    <property type="protein sequence ID" value="MDT0581919.1"/>
    <property type="molecule type" value="Genomic_DNA"/>
</dbReference>
<dbReference type="NCBIfam" id="TIGR01388">
    <property type="entry name" value="rnd"/>
    <property type="match status" value="1"/>
</dbReference>
<dbReference type="Gene3D" id="3.30.420.10">
    <property type="entry name" value="Ribonuclease H-like superfamily/Ribonuclease H"/>
    <property type="match status" value="1"/>
</dbReference>
<comment type="caution">
    <text evidence="8">The sequence shown here is derived from an EMBL/GenBank/DDBJ whole genome shotgun (WGS) entry which is preliminary data.</text>
</comment>
<proteinExistence type="inferred from homology"/>
<accession>A0AAW8QYQ7</accession>
<dbReference type="InterPro" id="IPR002562">
    <property type="entry name" value="3'-5'_exonuclease_dom"/>
</dbReference>
<keyword evidence="1 6" id="KW-0963">Cytoplasm</keyword>
<dbReference type="PANTHER" id="PTHR47649">
    <property type="entry name" value="RIBONUCLEASE D"/>
    <property type="match status" value="1"/>
</dbReference>
<keyword evidence="4 6" id="KW-0378">Hydrolase</keyword>
<dbReference type="GO" id="GO:0005737">
    <property type="term" value="C:cytoplasm"/>
    <property type="evidence" value="ECO:0007669"/>
    <property type="project" value="UniProtKB-SubCell"/>
</dbReference>
<evidence type="ECO:0000313" key="8">
    <source>
        <dbReference type="EMBL" id="MDT0581919.1"/>
    </source>
</evidence>
<dbReference type="InterPro" id="IPR044876">
    <property type="entry name" value="HRDC_dom_sf"/>
</dbReference>
<dbReference type="InterPro" id="IPR010997">
    <property type="entry name" value="HRDC-like_sf"/>
</dbReference>
<dbReference type="Proteomes" id="UP001249020">
    <property type="component" value="Unassembled WGS sequence"/>
</dbReference>
<comment type="similarity">
    <text evidence="6">Belongs to the RNase D family.</text>
</comment>
<dbReference type="InterPro" id="IPR002121">
    <property type="entry name" value="HRDC_dom"/>
</dbReference>
<dbReference type="SMART" id="SM00474">
    <property type="entry name" value="35EXOc"/>
    <property type="match status" value="1"/>
</dbReference>
<dbReference type="InterPro" id="IPR051086">
    <property type="entry name" value="RNase_D-like"/>
</dbReference>
<evidence type="ECO:0000256" key="6">
    <source>
        <dbReference type="HAMAP-Rule" id="MF_01899"/>
    </source>
</evidence>
<keyword evidence="2 6" id="KW-0819">tRNA processing</keyword>
<evidence type="ECO:0000256" key="4">
    <source>
        <dbReference type="ARBA" id="ARBA00022801"/>
    </source>
</evidence>
<dbReference type="CDD" id="cd06142">
    <property type="entry name" value="RNaseD_exo"/>
    <property type="match status" value="1"/>
</dbReference>
<dbReference type="PANTHER" id="PTHR47649:SF1">
    <property type="entry name" value="RIBONUCLEASE D"/>
    <property type="match status" value="1"/>
</dbReference>
<comment type="subcellular location">
    <subcellularLocation>
        <location evidence="6">Cytoplasm</location>
    </subcellularLocation>
</comment>
<dbReference type="GO" id="GO:0042780">
    <property type="term" value="P:tRNA 3'-end processing"/>
    <property type="evidence" value="ECO:0007669"/>
    <property type="project" value="UniProtKB-UniRule"/>
</dbReference>
<dbReference type="PROSITE" id="PS50967">
    <property type="entry name" value="HRDC"/>
    <property type="match status" value="1"/>
</dbReference>
<evidence type="ECO:0000256" key="5">
    <source>
        <dbReference type="ARBA" id="ARBA00022839"/>
    </source>
</evidence>
<dbReference type="SUPFAM" id="SSF53098">
    <property type="entry name" value="Ribonuclease H-like"/>
    <property type="match status" value="1"/>
</dbReference>
<dbReference type="RefSeq" id="WP_311360686.1">
    <property type="nucleotide sequence ID" value="NZ_JAVRIE010000001.1"/>
</dbReference>
<keyword evidence="9" id="KW-1185">Reference proteome</keyword>
<dbReference type="GO" id="GO:0008408">
    <property type="term" value="F:3'-5' exonuclease activity"/>
    <property type="evidence" value="ECO:0007669"/>
    <property type="project" value="InterPro"/>
</dbReference>
<dbReference type="HAMAP" id="MF_01899">
    <property type="entry name" value="RNase_D"/>
    <property type="match status" value="1"/>
</dbReference>
<dbReference type="Pfam" id="PF21293">
    <property type="entry name" value="RNAseD_HRDC_C"/>
    <property type="match status" value="1"/>
</dbReference>
<keyword evidence="3 6" id="KW-0540">Nuclease</keyword>
<evidence type="ECO:0000256" key="1">
    <source>
        <dbReference type="ARBA" id="ARBA00022490"/>
    </source>
</evidence>
<comment type="function">
    <text evidence="6">Exonuclease involved in the 3' processing of various precursor tRNAs. Initiates hydrolysis at the 3'-terminus of an RNA molecule and releases 5'-mononucleotides.</text>
</comment>
<evidence type="ECO:0000256" key="2">
    <source>
        <dbReference type="ARBA" id="ARBA00022694"/>
    </source>
</evidence>
<comment type="cofactor">
    <cofactor evidence="6">
        <name>a divalent metal cation</name>
        <dbReference type="ChEBI" id="CHEBI:60240"/>
    </cofactor>
</comment>
<dbReference type="EC" id="3.1.13.5" evidence="6"/>
<dbReference type="InterPro" id="IPR036397">
    <property type="entry name" value="RNaseH_sf"/>
</dbReference>
<keyword evidence="5 6" id="KW-0269">Exonuclease</keyword>
<evidence type="ECO:0000313" key="9">
    <source>
        <dbReference type="Proteomes" id="UP001249020"/>
    </source>
</evidence>
<evidence type="ECO:0000259" key="7">
    <source>
        <dbReference type="PROSITE" id="PS50967"/>
    </source>
</evidence>
<dbReference type="Gene3D" id="1.10.150.80">
    <property type="entry name" value="HRDC domain"/>
    <property type="match status" value="2"/>
</dbReference>
<dbReference type="GO" id="GO:0003676">
    <property type="term" value="F:nucleic acid binding"/>
    <property type="evidence" value="ECO:0007669"/>
    <property type="project" value="InterPro"/>
</dbReference>
<dbReference type="InterPro" id="IPR012337">
    <property type="entry name" value="RNaseH-like_sf"/>
</dbReference>
<protein>
    <recommendedName>
        <fullName evidence="6">Ribonuclease D</fullName>
        <shortName evidence="6">RNase D</shortName>
        <ecNumber evidence="6">3.1.13.5</ecNumber>
    </recommendedName>
</protein>
<name>A0AAW8QYQ7_9ALTE</name>
<sequence length="392" mass="44644">MALIEFEYIDTQKALVEYCEKIKWASALAIDTEFVRTRTLVPQLGLIQVYDGEHLALIDPVAIADLSIFSNILCDESVVKVLHSCSEDLDALWHNLGVVPSPLYDTQFAANLLDMGQTLGYANLVEQILEVHVDKGESRTDWIARPLSSEQLHYAAADVFYLLPVYHDLAKQVESLGQTDWVFAESAFLSQKKRTDLPSEYAYLSIKNNWKLGAHSREALKLIAAWRLEQAQKRDMAINFVLREQSMLEVAMKLPDTKAKLFQLQSITPKEARIHCDTLLAFVMQARATEQADCPGRIQRLIDFSAYKKALSELKRICDELAVENNTRAEVLASKKQLNQWLKWCWFDFDELDAMALQPDIISGWRKALFVPKLQTLFAKDNTGQFNALRSI</sequence>
<dbReference type="GO" id="GO:0033890">
    <property type="term" value="F:ribonuclease D activity"/>
    <property type="evidence" value="ECO:0007669"/>
    <property type="project" value="UniProtKB-UniRule"/>
</dbReference>
<gene>
    <name evidence="6 8" type="primary">rnd</name>
    <name evidence="8" type="ORF">RM544_05175</name>
</gene>
<organism evidence="8 9">
    <name type="scientific">Brumicola blandensis</name>
    <dbReference type="NCBI Taxonomy" id="3075611"/>
    <lineage>
        <taxon>Bacteria</taxon>
        <taxon>Pseudomonadati</taxon>
        <taxon>Pseudomonadota</taxon>
        <taxon>Gammaproteobacteria</taxon>
        <taxon>Alteromonadales</taxon>
        <taxon>Alteromonadaceae</taxon>
        <taxon>Brumicola</taxon>
    </lineage>
</organism>
<dbReference type="InterPro" id="IPR006292">
    <property type="entry name" value="RNase_D"/>
</dbReference>
<dbReference type="Pfam" id="PF01612">
    <property type="entry name" value="DNA_pol_A_exo1"/>
    <property type="match status" value="1"/>
</dbReference>
<feature type="domain" description="HRDC" evidence="7">
    <location>
        <begin position="213"/>
        <end position="293"/>
    </location>
</feature>
<evidence type="ECO:0000256" key="3">
    <source>
        <dbReference type="ARBA" id="ARBA00022722"/>
    </source>
</evidence>
<dbReference type="Pfam" id="PF00570">
    <property type="entry name" value="HRDC"/>
    <property type="match status" value="1"/>
</dbReference>
<dbReference type="InterPro" id="IPR048579">
    <property type="entry name" value="RNAseD_HRDC_C"/>
</dbReference>
<reference evidence="8 9" key="1">
    <citation type="submission" date="2023-09" db="EMBL/GenBank/DDBJ databases">
        <authorList>
            <person name="Rey-Velasco X."/>
        </authorList>
    </citation>
    <scope>NUCLEOTIDE SEQUENCE [LARGE SCALE GENOMIC DNA]</scope>
    <source>
        <strain evidence="8 9">W409</strain>
    </source>
</reference>
<dbReference type="AlphaFoldDB" id="A0AAW8QYQ7"/>
<dbReference type="GO" id="GO:0000166">
    <property type="term" value="F:nucleotide binding"/>
    <property type="evidence" value="ECO:0007669"/>
    <property type="project" value="InterPro"/>
</dbReference>
<comment type="catalytic activity">
    <reaction evidence="6">
        <text>Exonucleolytic cleavage that removes extra residues from the 3'-terminus of tRNA to produce 5'-mononucleotides.</text>
        <dbReference type="EC" id="3.1.13.5"/>
    </reaction>
</comment>